<dbReference type="AlphaFoldDB" id="A0A4E9E4Z9"/>
<evidence type="ECO:0000256" key="9">
    <source>
        <dbReference type="ARBA" id="ARBA00022694"/>
    </source>
</evidence>
<keyword evidence="12" id="KW-0486">Methionine biosynthesis</keyword>
<feature type="domain" description="tRNA wybutosine-synthesizing protein" evidence="21">
    <location>
        <begin position="315"/>
        <end position="548"/>
    </location>
</feature>
<dbReference type="SUPFAM" id="SSF52402">
    <property type="entry name" value="Adenine nucleotide alpha hydrolases-like"/>
    <property type="match status" value="1"/>
</dbReference>
<evidence type="ECO:0000256" key="2">
    <source>
        <dbReference type="ARBA" id="ARBA00009732"/>
    </source>
</evidence>
<dbReference type="HAMAP" id="MF_00063">
    <property type="entry name" value="CysH"/>
    <property type="match status" value="1"/>
</dbReference>
<feature type="domain" description="Phosphoadenosine phosphosulphate reductase" evidence="20">
    <location>
        <begin position="78"/>
        <end position="259"/>
    </location>
</feature>
<dbReference type="GO" id="GO:0019379">
    <property type="term" value="P:sulfate assimilation, phosphoadenylyl sulfate reduction by phosphoadenylyl-sulfate reductase (thioredoxin)"/>
    <property type="evidence" value="ECO:0007669"/>
    <property type="project" value="InterPro"/>
</dbReference>
<dbReference type="GO" id="GO:0032259">
    <property type="term" value="P:methylation"/>
    <property type="evidence" value="ECO:0007669"/>
    <property type="project" value="UniProtKB-KW"/>
</dbReference>
<evidence type="ECO:0000256" key="6">
    <source>
        <dbReference type="ARBA" id="ARBA00022605"/>
    </source>
</evidence>
<dbReference type="InterPro" id="IPR004511">
    <property type="entry name" value="PAPS/APS_Rdtase"/>
</dbReference>
<dbReference type="InterPro" id="IPR002500">
    <property type="entry name" value="PAPS_reduct_dom"/>
</dbReference>
<dbReference type="EC" id="1.8.4.8" evidence="4"/>
<accession>A0A4E9E4Z9</accession>
<comment type="pathway">
    <text evidence="1">Sulfur metabolism; hydrogen sulfide biosynthesis; sulfite from sulfate: step 3/3.</text>
</comment>
<keyword evidence="9" id="KW-0819">tRNA processing</keyword>
<dbReference type="PANTHER" id="PTHR46509:SF1">
    <property type="entry name" value="PHOSPHOADENOSINE PHOSPHOSULFATE REDUCTASE"/>
    <property type="match status" value="1"/>
</dbReference>
<evidence type="ECO:0000256" key="16">
    <source>
        <dbReference type="ARBA" id="ARBA00078053"/>
    </source>
</evidence>
<protein>
    <recommendedName>
        <fullName evidence="16">3'-phosphoadenylylsulfate reductase</fullName>
        <ecNumber evidence="4">1.8.4.8</ecNumber>
        <ecNumber evidence="3">2.1.1.282</ecNumber>
    </recommendedName>
    <alternativeName>
        <fullName evidence="18">PAPS reductase, thioredoxin dependent</fullName>
    </alternativeName>
    <alternativeName>
        <fullName evidence="17">PAdoPS reductase</fullName>
    </alternativeName>
</protein>
<keyword evidence="7" id="KW-0808">Transferase</keyword>
<feature type="region of interest" description="Disordered" evidence="19">
    <location>
        <begin position="551"/>
        <end position="613"/>
    </location>
</feature>
<dbReference type="EC" id="2.1.1.282" evidence="3"/>
<evidence type="ECO:0000256" key="18">
    <source>
        <dbReference type="ARBA" id="ARBA00082553"/>
    </source>
</evidence>
<reference evidence="23" key="1">
    <citation type="submission" date="2019-04" db="EMBL/GenBank/DDBJ databases">
        <authorList>
            <person name="Melise S."/>
            <person name="Noan J."/>
            <person name="Okalmin O."/>
        </authorList>
    </citation>
    <scope>NUCLEOTIDE SEQUENCE</scope>
    <source>
        <strain evidence="23">FN9</strain>
    </source>
</reference>
<dbReference type="Proteomes" id="UP000746612">
    <property type="component" value="Unassembled WGS sequence"/>
</dbReference>
<dbReference type="GO" id="GO:0008168">
    <property type="term" value="F:methyltransferase activity"/>
    <property type="evidence" value="ECO:0007669"/>
    <property type="project" value="UniProtKB-KW"/>
</dbReference>
<dbReference type="InterPro" id="IPR003827">
    <property type="entry name" value="tRNA_yW-synthesising"/>
</dbReference>
<dbReference type="EMBL" id="CAJPIJ010000104">
    <property type="protein sequence ID" value="CAG1976101.1"/>
    <property type="molecule type" value="Genomic_DNA"/>
</dbReference>
<dbReference type="EMBL" id="CAAKMV010000011">
    <property type="protein sequence ID" value="VIO51833.1"/>
    <property type="molecule type" value="Genomic_DNA"/>
</dbReference>
<dbReference type="NCBIfam" id="TIGR02057">
    <property type="entry name" value="PAPS_reductase"/>
    <property type="match status" value="1"/>
</dbReference>
<dbReference type="Pfam" id="PF02676">
    <property type="entry name" value="TYW3"/>
    <property type="match status" value="1"/>
</dbReference>
<evidence type="ECO:0000256" key="19">
    <source>
        <dbReference type="SAM" id="MobiDB-lite"/>
    </source>
</evidence>
<organism evidence="23">
    <name type="scientific">Gibberella zeae</name>
    <name type="common">Wheat head blight fungus</name>
    <name type="synonym">Fusarium graminearum</name>
    <dbReference type="NCBI Taxonomy" id="5518"/>
    <lineage>
        <taxon>Eukaryota</taxon>
        <taxon>Fungi</taxon>
        <taxon>Dikarya</taxon>
        <taxon>Ascomycota</taxon>
        <taxon>Pezizomycotina</taxon>
        <taxon>Sordariomycetes</taxon>
        <taxon>Hypocreomycetidae</taxon>
        <taxon>Hypocreales</taxon>
        <taxon>Nectriaceae</taxon>
        <taxon>Fusarium</taxon>
    </lineage>
</organism>
<dbReference type="NCBIfam" id="NF002537">
    <property type="entry name" value="PRK02090.1"/>
    <property type="match status" value="1"/>
</dbReference>
<dbReference type="GO" id="GO:0009086">
    <property type="term" value="P:methionine biosynthetic process"/>
    <property type="evidence" value="ECO:0007669"/>
    <property type="project" value="UniProtKB-KW"/>
</dbReference>
<dbReference type="CDD" id="cd23945">
    <property type="entry name" value="PAPS_reductase"/>
    <property type="match status" value="1"/>
</dbReference>
<dbReference type="SUPFAM" id="SSF111278">
    <property type="entry name" value="SSo0622-like"/>
    <property type="match status" value="1"/>
</dbReference>
<dbReference type="FunFam" id="3.40.50.620:FF:000151">
    <property type="entry name" value="Phosphoadenosine phosphosulfate reductase"/>
    <property type="match status" value="1"/>
</dbReference>
<dbReference type="Gene3D" id="3.40.50.620">
    <property type="entry name" value="HUPs"/>
    <property type="match status" value="1"/>
</dbReference>
<feature type="compositionally biased region" description="Basic and acidic residues" evidence="19">
    <location>
        <begin position="568"/>
        <end position="590"/>
    </location>
</feature>
<evidence type="ECO:0000256" key="12">
    <source>
        <dbReference type="ARBA" id="ARBA00023167"/>
    </source>
</evidence>
<sequence>MPTFISESSSQVSLPDMKLECESGYVSGQNSEYSSPSSSTTLPRVTLTKPHIDHLNNMLEDMHPMDILRFCKVMFPNLYQSTAFGLTGLATMDMLSKIQKEHPNTPTVDLIFLDTLYHFKETHDLVDRVKARYPNVPVHIYKPDGVNNAEEFEDMYGKEMWNTASEMYDWIVKVEPLQRAYDELKVAAVLNGRRRSQGAARGSIPIIEIDDERGVVKINPLATWSFKQVDAYIKENNVPYNALLDQGYKSVGDWHSTVPVKEGEDERAGRWKGQDKTECGIHNKQSRYSEFWLCPQSCLASTMQEVASCPPAFVERKKKILDQLAIPDTEYTDASPKGSVDEGIRDLIDEINQQSGFVTTSSCAGRVSVFLEGRRVAEAEGEDERVAGVGGKGAGGAWLFVSHDPIPDKGDGVTDWSSQFGLEDSTAAQNAAPTVKERRLVHFKFEAMILHVLTASPEHAQILLRCGLQAGFRESGALNIVPSGKDATTPMVAIRTMGLAFESLIGQQVDGQRQRIVSPEYLQTLVDIANERFDENKKRIERFQNAFREAVSAPAPRRNPEGQEWEDAAARRERKRAEGLRKRAELKAKQEANTNDENELSDREGEKQVGLLF</sequence>
<evidence type="ECO:0000259" key="20">
    <source>
        <dbReference type="Pfam" id="PF01507"/>
    </source>
</evidence>
<keyword evidence="8" id="KW-0949">S-adenosyl-L-methionine</keyword>
<evidence type="ECO:0000256" key="13">
    <source>
        <dbReference type="ARBA" id="ARBA00023192"/>
    </source>
</evidence>
<evidence type="ECO:0000256" key="1">
    <source>
        <dbReference type="ARBA" id="ARBA00004848"/>
    </source>
</evidence>
<keyword evidence="6" id="KW-0028">Amino-acid biosynthesis</keyword>
<evidence type="ECO:0000313" key="23">
    <source>
        <dbReference type="EMBL" id="VIO51833.1"/>
    </source>
</evidence>
<dbReference type="PANTHER" id="PTHR46509">
    <property type="entry name" value="PHOSPHOADENOSINE PHOSPHOSULFATE REDUCTASE"/>
    <property type="match status" value="1"/>
</dbReference>
<evidence type="ECO:0000256" key="8">
    <source>
        <dbReference type="ARBA" id="ARBA00022691"/>
    </source>
</evidence>
<dbReference type="Gene3D" id="3.30.1960.10">
    <property type="entry name" value="tRNA wybutosine-synthesizing-like"/>
    <property type="match status" value="1"/>
</dbReference>
<evidence type="ECO:0000256" key="17">
    <source>
        <dbReference type="ARBA" id="ARBA00082472"/>
    </source>
</evidence>
<name>A0A4E9E4Z9_GIBZA</name>
<comment type="catalytic activity">
    <reaction evidence="14">
        <text>4-demethyl-7-[(3S)-3-amino-3-carboxypropyl]wyosine(37) in tRNA(Phe) + S-adenosyl-L-methionine = 7-[(3S)-3-amino-3-carboxypropyl]wyosine(37) in tRNA(Phe) + S-adenosyl-L-homocysteine + H(+)</text>
        <dbReference type="Rhea" id="RHEA:36635"/>
        <dbReference type="Rhea" id="RHEA-COMP:10378"/>
        <dbReference type="Rhea" id="RHEA-COMP:10379"/>
        <dbReference type="ChEBI" id="CHEBI:15378"/>
        <dbReference type="ChEBI" id="CHEBI:57856"/>
        <dbReference type="ChEBI" id="CHEBI:59789"/>
        <dbReference type="ChEBI" id="CHEBI:73543"/>
        <dbReference type="ChEBI" id="CHEBI:73550"/>
        <dbReference type="EC" id="2.1.1.282"/>
    </reaction>
</comment>
<dbReference type="GO" id="GO:0019344">
    <property type="term" value="P:cysteine biosynthetic process"/>
    <property type="evidence" value="ECO:0007669"/>
    <property type="project" value="UniProtKB-KW"/>
</dbReference>
<dbReference type="InterPro" id="IPR036602">
    <property type="entry name" value="tRNA_yW-synthesising-like_sf"/>
</dbReference>
<dbReference type="InterPro" id="IPR011800">
    <property type="entry name" value="PAPS_reductase_CysH"/>
</dbReference>
<dbReference type="Pfam" id="PF01507">
    <property type="entry name" value="PAPS_reduct"/>
    <property type="match status" value="1"/>
</dbReference>
<evidence type="ECO:0000256" key="14">
    <source>
        <dbReference type="ARBA" id="ARBA00049202"/>
    </source>
</evidence>
<dbReference type="GO" id="GO:0004604">
    <property type="term" value="F:phosphoadenylyl-sulfate reductase (thioredoxin) activity"/>
    <property type="evidence" value="ECO:0007669"/>
    <property type="project" value="UniProtKB-EC"/>
</dbReference>
<dbReference type="InterPro" id="IPR014729">
    <property type="entry name" value="Rossmann-like_a/b/a_fold"/>
</dbReference>
<evidence type="ECO:0000256" key="4">
    <source>
        <dbReference type="ARBA" id="ARBA00013096"/>
    </source>
</evidence>
<evidence type="ECO:0000256" key="11">
    <source>
        <dbReference type="ARBA" id="ARBA00023002"/>
    </source>
</evidence>
<keyword evidence="11" id="KW-0560">Oxidoreductase</keyword>
<reference evidence="22" key="2">
    <citation type="submission" date="2021-03" db="EMBL/GenBank/DDBJ databases">
        <authorList>
            <person name="Alouane T."/>
            <person name="Langin T."/>
            <person name="Bonhomme L."/>
        </authorList>
    </citation>
    <scope>NUCLEOTIDE SEQUENCE</scope>
    <source>
        <strain evidence="22">MDC_Fg202</strain>
    </source>
</reference>
<keyword evidence="10" id="KW-0521">NADP</keyword>
<evidence type="ECO:0000256" key="15">
    <source>
        <dbReference type="ARBA" id="ARBA00052536"/>
    </source>
</evidence>
<evidence type="ECO:0000313" key="22">
    <source>
        <dbReference type="EMBL" id="CAG1976101.1"/>
    </source>
</evidence>
<evidence type="ECO:0000256" key="5">
    <source>
        <dbReference type="ARBA" id="ARBA00022603"/>
    </source>
</evidence>
<dbReference type="GO" id="GO:0008033">
    <property type="term" value="P:tRNA processing"/>
    <property type="evidence" value="ECO:0007669"/>
    <property type="project" value="UniProtKB-KW"/>
</dbReference>
<dbReference type="GO" id="GO:0005737">
    <property type="term" value="C:cytoplasm"/>
    <property type="evidence" value="ECO:0007669"/>
    <property type="project" value="TreeGrafter"/>
</dbReference>
<keyword evidence="5" id="KW-0489">Methyltransferase</keyword>
<keyword evidence="13" id="KW-0198">Cysteine biosynthesis</keyword>
<evidence type="ECO:0000256" key="7">
    <source>
        <dbReference type="ARBA" id="ARBA00022679"/>
    </source>
</evidence>
<dbReference type="NCBIfam" id="TIGR00434">
    <property type="entry name" value="cysH"/>
    <property type="match status" value="1"/>
</dbReference>
<evidence type="ECO:0000259" key="21">
    <source>
        <dbReference type="Pfam" id="PF02676"/>
    </source>
</evidence>
<evidence type="ECO:0000256" key="10">
    <source>
        <dbReference type="ARBA" id="ARBA00022857"/>
    </source>
</evidence>
<comment type="catalytic activity">
    <reaction evidence="15">
        <text>[thioredoxin]-disulfide + sulfite + adenosine 3',5'-bisphosphate + 2 H(+) = [thioredoxin]-dithiol + 3'-phosphoadenylyl sulfate</text>
        <dbReference type="Rhea" id="RHEA:11724"/>
        <dbReference type="Rhea" id="RHEA-COMP:10698"/>
        <dbReference type="Rhea" id="RHEA-COMP:10700"/>
        <dbReference type="ChEBI" id="CHEBI:15378"/>
        <dbReference type="ChEBI" id="CHEBI:17359"/>
        <dbReference type="ChEBI" id="CHEBI:29950"/>
        <dbReference type="ChEBI" id="CHEBI:50058"/>
        <dbReference type="ChEBI" id="CHEBI:58339"/>
        <dbReference type="ChEBI" id="CHEBI:58343"/>
        <dbReference type="EC" id="1.8.4.8"/>
    </reaction>
</comment>
<comment type="similarity">
    <text evidence="2">Belongs to the PAPS reductase family. CysH subfamily.</text>
</comment>
<evidence type="ECO:0000256" key="3">
    <source>
        <dbReference type="ARBA" id="ARBA00012750"/>
    </source>
</evidence>
<gene>
    <name evidence="23" type="ORF">FUG_LOCUS605</name>
    <name evidence="22" type="ORF">MDCFG202_LOCUS142728</name>
</gene>
<proteinExistence type="inferred from homology"/>